<sequence length="182" mass="20993">MQHVANRESHYRMYKGIKYYSLVSIFFFFFFFFHVLTHNLFYSRIDYNHPPNVGLAIAISDPETILKEVYSKTPCKRFMTVGDCAFGYGCRFSHYTPQMIWELEQLAATRTSKAATAQPRDGWPDSEDVIREYLEHAAVSSGTEEKTPVWGPSPAVGRSYLPPSLQPVTPDKMMECHFSKWA</sequence>
<dbReference type="AlphaFoldDB" id="A0AAW2FPI3"/>
<evidence type="ECO:0000256" key="1">
    <source>
        <dbReference type="ARBA" id="ARBA00022723"/>
    </source>
</evidence>
<feature type="transmembrane region" description="Helical" evidence="5">
    <location>
        <begin position="20"/>
        <end position="42"/>
    </location>
</feature>
<accession>A0AAW2FPI3</accession>
<evidence type="ECO:0000256" key="3">
    <source>
        <dbReference type="ARBA" id="ARBA00022833"/>
    </source>
</evidence>
<proteinExistence type="predicted"/>
<keyword evidence="8" id="KW-1185">Reference proteome</keyword>
<dbReference type="GO" id="GO:0008270">
    <property type="term" value="F:zinc ion binding"/>
    <property type="evidence" value="ECO:0007669"/>
    <property type="project" value="UniProtKB-KW"/>
</dbReference>
<dbReference type="EMBL" id="JADYXP020000009">
    <property type="protein sequence ID" value="KAL0117332.1"/>
    <property type="molecule type" value="Genomic_DNA"/>
</dbReference>
<keyword evidence="1 4" id="KW-0479">Metal-binding</keyword>
<dbReference type="Proteomes" id="UP001430953">
    <property type="component" value="Unassembled WGS sequence"/>
</dbReference>
<feature type="domain" description="C3H1-type" evidence="6">
    <location>
        <begin position="70"/>
        <end position="97"/>
    </location>
</feature>
<organism evidence="7 8">
    <name type="scientific">Cardiocondyla obscurior</name>
    <dbReference type="NCBI Taxonomy" id="286306"/>
    <lineage>
        <taxon>Eukaryota</taxon>
        <taxon>Metazoa</taxon>
        <taxon>Ecdysozoa</taxon>
        <taxon>Arthropoda</taxon>
        <taxon>Hexapoda</taxon>
        <taxon>Insecta</taxon>
        <taxon>Pterygota</taxon>
        <taxon>Neoptera</taxon>
        <taxon>Endopterygota</taxon>
        <taxon>Hymenoptera</taxon>
        <taxon>Apocrita</taxon>
        <taxon>Aculeata</taxon>
        <taxon>Formicoidea</taxon>
        <taxon>Formicidae</taxon>
        <taxon>Myrmicinae</taxon>
        <taxon>Cardiocondyla</taxon>
    </lineage>
</organism>
<keyword evidence="2 4" id="KW-0863">Zinc-finger</keyword>
<evidence type="ECO:0000256" key="2">
    <source>
        <dbReference type="ARBA" id="ARBA00022771"/>
    </source>
</evidence>
<keyword evidence="3 4" id="KW-0862">Zinc</keyword>
<comment type="caution">
    <text evidence="7">The sequence shown here is derived from an EMBL/GenBank/DDBJ whole genome shotgun (WGS) entry which is preliminary data.</text>
</comment>
<keyword evidence="5" id="KW-0812">Transmembrane</keyword>
<evidence type="ECO:0000313" key="7">
    <source>
        <dbReference type="EMBL" id="KAL0117332.1"/>
    </source>
</evidence>
<name>A0AAW2FPI3_9HYME</name>
<dbReference type="SUPFAM" id="SSF90229">
    <property type="entry name" value="CCCH zinc finger"/>
    <property type="match status" value="1"/>
</dbReference>
<gene>
    <name evidence="7" type="ORF">PUN28_010290</name>
</gene>
<evidence type="ECO:0000256" key="4">
    <source>
        <dbReference type="PROSITE-ProRule" id="PRU00723"/>
    </source>
</evidence>
<dbReference type="InterPro" id="IPR036855">
    <property type="entry name" value="Znf_CCCH_sf"/>
</dbReference>
<keyword evidence="5" id="KW-1133">Transmembrane helix</keyword>
<dbReference type="InterPro" id="IPR000571">
    <property type="entry name" value="Znf_CCCH"/>
</dbReference>
<keyword evidence="5" id="KW-0472">Membrane</keyword>
<evidence type="ECO:0000259" key="6">
    <source>
        <dbReference type="PROSITE" id="PS50103"/>
    </source>
</evidence>
<protein>
    <recommendedName>
        <fullName evidence="6">C3H1-type domain-containing protein</fullName>
    </recommendedName>
</protein>
<dbReference type="PROSITE" id="PS50103">
    <property type="entry name" value="ZF_C3H1"/>
    <property type="match status" value="1"/>
</dbReference>
<reference evidence="7 8" key="1">
    <citation type="submission" date="2023-03" db="EMBL/GenBank/DDBJ databases">
        <title>High recombination rates correlate with genetic variation in Cardiocondyla obscurior ants.</title>
        <authorList>
            <person name="Errbii M."/>
        </authorList>
    </citation>
    <scope>NUCLEOTIDE SEQUENCE [LARGE SCALE GENOMIC DNA]</scope>
    <source>
        <strain evidence="7">Alpha-2009</strain>
        <tissue evidence="7">Whole body</tissue>
    </source>
</reference>
<evidence type="ECO:0000256" key="5">
    <source>
        <dbReference type="SAM" id="Phobius"/>
    </source>
</evidence>
<evidence type="ECO:0000313" key="8">
    <source>
        <dbReference type="Proteomes" id="UP001430953"/>
    </source>
</evidence>
<feature type="zinc finger region" description="C3H1-type" evidence="4">
    <location>
        <begin position="70"/>
        <end position="97"/>
    </location>
</feature>